<dbReference type="InterPro" id="IPR000719">
    <property type="entry name" value="Prot_kinase_dom"/>
</dbReference>
<evidence type="ECO:0000259" key="6">
    <source>
        <dbReference type="PROSITE" id="PS50011"/>
    </source>
</evidence>
<name>A0A557ZWT5_9PSEU</name>
<keyword evidence="3" id="KW-0418">Kinase</keyword>
<accession>A0A557ZWT5</accession>
<organism evidence="7 8">
    <name type="scientific">Amycolatopsis acidiphila</name>
    <dbReference type="NCBI Taxonomy" id="715473"/>
    <lineage>
        <taxon>Bacteria</taxon>
        <taxon>Bacillati</taxon>
        <taxon>Actinomycetota</taxon>
        <taxon>Actinomycetes</taxon>
        <taxon>Pseudonocardiales</taxon>
        <taxon>Pseudonocardiaceae</taxon>
        <taxon>Amycolatopsis</taxon>
    </lineage>
</organism>
<gene>
    <name evidence="7" type="ORF">FNH06_34695</name>
</gene>
<feature type="region of interest" description="Disordered" evidence="5">
    <location>
        <begin position="283"/>
        <end position="326"/>
    </location>
</feature>
<dbReference type="AlphaFoldDB" id="A0A557ZWT5"/>
<protein>
    <submittedName>
        <fullName evidence="7">Phosphotransferase</fullName>
    </submittedName>
</protein>
<evidence type="ECO:0000256" key="2">
    <source>
        <dbReference type="ARBA" id="ARBA00022741"/>
    </source>
</evidence>
<dbReference type="PROSITE" id="PS50011">
    <property type="entry name" value="PROTEIN_KINASE_DOM"/>
    <property type="match status" value="1"/>
</dbReference>
<keyword evidence="2" id="KW-0547">Nucleotide-binding</keyword>
<feature type="domain" description="Protein kinase" evidence="6">
    <location>
        <begin position="12"/>
        <end position="299"/>
    </location>
</feature>
<evidence type="ECO:0000256" key="1">
    <source>
        <dbReference type="ARBA" id="ARBA00022679"/>
    </source>
</evidence>
<keyword evidence="1 7" id="KW-0808">Transferase</keyword>
<dbReference type="GO" id="GO:0005524">
    <property type="term" value="F:ATP binding"/>
    <property type="evidence" value="ECO:0007669"/>
    <property type="project" value="UniProtKB-KW"/>
</dbReference>
<dbReference type="Pfam" id="PF00069">
    <property type="entry name" value="Pkinase"/>
    <property type="match status" value="1"/>
</dbReference>
<dbReference type="InterPro" id="IPR011009">
    <property type="entry name" value="Kinase-like_dom_sf"/>
</dbReference>
<evidence type="ECO:0000256" key="3">
    <source>
        <dbReference type="ARBA" id="ARBA00022777"/>
    </source>
</evidence>
<feature type="compositionally biased region" description="Basic residues" evidence="5">
    <location>
        <begin position="293"/>
        <end position="304"/>
    </location>
</feature>
<dbReference type="Gene3D" id="1.10.510.10">
    <property type="entry name" value="Transferase(Phosphotransferase) domain 1"/>
    <property type="match status" value="1"/>
</dbReference>
<keyword evidence="4" id="KW-0067">ATP-binding</keyword>
<evidence type="ECO:0000256" key="4">
    <source>
        <dbReference type="ARBA" id="ARBA00022840"/>
    </source>
</evidence>
<evidence type="ECO:0000313" key="7">
    <source>
        <dbReference type="EMBL" id="TVT16460.1"/>
    </source>
</evidence>
<evidence type="ECO:0000256" key="5">
    <source>
        <dbReference type="SAM" id="MobiDB-lite"/>
    </source>
</evidence>
<comment type="caution">
    <text evidence="7">The sequence shown here is derived from an EMBL/GenBank/DDBJ whole genome shotgun (WGS) entry which is preliminary data.</text>
</comment>
<dbReference type="Proteomes" id="UP000318578">
    <property type="component" value="Unassembled WGS sequence"/>
</dbReference>
<sequence>MSLQLPDGRKVRLGARTFGRGAEGLVHELAGTEDLCAKIYLDPAPDLHQRLVALMRTEPATWPGDHAEHLHVAWPRQALLDEGGRTIGFLMPRVAGRSLTRLFDPYVRAEAIDEPTWRVLVAVGARVARLLARLHQAGIVVGDVSPANIMVSPTGHVTLIDCDTVQFTDPATGIAHSCAKVTPEYAPPALACTGPASLTPADDAFGLGILICQLLMEGDHPFEGVPADPAEADALAQDNIRLRNNRILYPQRFVPLPGAIPPTVLPPQVMVLAQACFGEGHFRPEARPLPRSSARRPKRGRATRARSGSIWRRPAGGRFRSRRNWH</sequence>
<dbReference type="PANTHER" id="PTHR43289">
    <property type="entry name" value="MITOGEN-ACTIVATED PROTEIN KINASE KINASE KINASE 20-RELATED"/>
    <property type="match status" value="1"/>
</dbReference>
<dbReference type="GO" id="GO:0004674">
    <property type="term" value="F:protein serine/threonine kinase activity"/>
    <property type="evidence" value="ECO:0007669"/>
    <property type="project" value="TreeGrafter"/>
</dbReference>
<dbReference type="EMBL" id="VJZA01000102">
    <property type="protein sequence ID" value="TVT16460.1"/>
    <property type="molecule type" value="Genomic_DNA"/>
</dbReference>
<dbReference type="OrthoDB" id="5782056at2"/>
<keyword evidence="8" id="KW-1185">Reference proteome</keyword>
<evidence type="ECO:0000313" key="8">
    <source>
        <dbReference type="Proteomes" id="UP000318578"/>
    </source>
</evidence>
<reference evidence="7 8" key="1">
    <citation type="submission" date="2019-07" db="EMBL/GenBank/DDBJ databases">
        <title>New species of Amycolatopsis and Streptomyces.</title>
        <authorList>
            <person name="Duangmal K."/>
            <person name="Teo W.F.A."/>
            <person name="Lipun K."/>
        </authorList>
    </citation>
    <scope>NUCLEOTIDE SEQUENCE [LARGE SCALE GENOMIC DNA]</scope>
    <source>
        <strain evidence="7 8">JCM 30562</strain>
    </source>
</reference>
<dbReference type="SUPFAM" id="SSF56112">
    <property type="entry name" value="Protein kinase-like (PK-like)"/>
    <property type="match status" value="1"/>
</dbReference>
<proteinExistence type="predicted"/>
<dbReference type="RefSeq" id="WP_144644505.1">
    <property type="nucleotide sequence ID" value="NZ_BNAX01000006.1"/>
</dbReference>
<dbReference type="PANTHER" id="PTHR43289:SF34">
    <property type="entry name" value="SERINE_THREONINE-PROTEIN KINASE YBDM-RELATED"/>
    <property type="match status" value="1"/>
</dbReference>